<dbReference type="Proteomes" id="UP000623129">
    <property type="component" value="Unassembled WGS sequence"/>
</dbReference>
<evidence type="ECO:0000313" key="2">
    <source>
        <dbReference type="EMBL" id="KAF3336460.1"/>
    </source>
</evidence>
<feature type="compositionally biased region" description="Acidic residues" evidence="1">
    <location>
        <begin position="670"/>
        <end position="683"/>
    </location>
</feature>
<accession>A0A833R0U3</accession>
<feature type="compositionally biased region" description="Basic residues" evidence="1">
    <location>
        <begin position="53"/>
        <end position="67"/>
    </location>
</feature>
<evidence type="ECO:0000313" key="3">
    <source>
        <dbReference type="Proteomes" id="UP000623129"/>
    </source>
</evidence>
<organism evidence="2 3">
    <name type="scientific">Carex littledalei</name>
    <dbReference type="NCBI Taxonomy" id="544730"/>
    <lineage>
        <taxon>Eukaryota</taxon>
        <taxon>Viridiplantae</taxon>
        <taxon>Streptophyta</taxon>
        <taxon>Embryophyta</taxon>
        <taxon>Tracheophyta</taxon>
        <taxon>Spermatophyta</taxon>
        <taxon>Magnoliopsida</taxon>
        <taxon>Liliopsida</taxon>
        <taxon>Poales</taxon>
        <taxon>Cyperaceae</taxon>
        <taxon>Cyperoideae</taxon>
        <taxon>Cariceae</taxon>
        <taxon>Carex</taxon>
        <taxon>Carex subgen. Euthyceras</taxon>
    </lineage>
</organism>
<feature type="compositionally biased region" description="Polar residues" evidence="1">
    <location>
        <begin position="249"/>
        <end position="265"/>
    </location>
</feature>
<dbReference type="AlphaFoldDB" id="A0A833R0U3"/>
<feature type="compositionally biased region" description="Basic residues" evidence="1">
    <location>
        <begin position="542"/>
        <end position="552"/>
    </location>
</feature>
<feature type="region of interest" description="Disordered" evidence="1">
    <location>
        <begin position="239"/>
        <end position="285"/>
    </location>
</feature>
<gene>
    <name evidence="2" type="ORF">FCM35_KLT19046</name>
</gene>
<feature type="region of interest" description="Disordered" evidence="1">
    <location>
        <begin position="24"/>
        <end position="67"/>
    </location>
</feature>
<feature type="region of interest" description="Disordered" evidence="1">
    <location>
        <begin position="664"/>
        <end position="683"/>
    </location>
</feature>
<keyword evidence="3" id="KW-1185">Reference proteome</keyword>
<proteinExistence type="predicted"/>
<protein>
    <submittedName>
        <fullName evidence="2">Coiled-coil domain-containing protein 8</fullName>
    </submittedName>
</protein>
<sequence>MARNRVIATGGGWHTVLPRRRRRPAAVVSGLGSSQGRRCRTRGMGRLPQQRPRMSKRRPPHLKHRHLGLSPGLAEKRDIARLFPIPHPQPPPLTRQRQLHFPWKTSINPSLRYQPKLTLNSISHLLPSPKQFLTLLRHSPSLSGAAMAKEGHSTTSPASYADVIVHGWIEEPVPIIEPVDPTPDQSFFDEVQAQRLLPTPHSSQEDPATITVAFEVMYSLWERLKPGKERDEIEKAIGASPFFRRKANQAPQGSTPAAASPNTGPHSRCATREPPSPVPKATEPNTLTIQEIESASDKGNTDIHQTLLNFIHQGNHDKPTTKEDAIPAHPGECSAATPTPQKLSWADMCEEEERAQAEEIQPLPISPFKEDYLRQHIPSSPEPQNPCQRPWIFSGPNPKPHGSVPTTHLIFSSPSAQPPHSASTNRTPPAAAPNPAPPHPNPQPAAAPHPKPAAAPNPAAATAPNPKPAAAPNPAAATAPNPNPIRTATTLQPPLLPSPIANPALLPSPIANQHEGRRSNNDKKRKGKAVTSSQGPGPNPRHSARLSGKRPQTRFFVRNSKAKSAVGSAEKKKISENLESAGIAAALEAEQLTQVPLTQQQSDQVDVFCGISTPLVADYAPGSEPELGEGLDAIPHEIGQASQYVMVPTESQGENTAELYEESLLPSIESEPEELSDGESSDG</sequence>
<evidence type="ECO:0000256" key="1">
    <source>
        <dbReference type="SAM" id="MobiDB-lite"/>
    </source>
</evidence>
<reference evidence="2" key="1">
    <citation type="submission" date="2020-01" db="EMBL/GenBank/DDBJ databases">
        <title>Genome sequence of Kobresia littledalei, the first chromosome-level genome in the family Cyperaceae.</title>
        <authorList>
            <person name="Qu G."/>
        </authorList>
    </citation>
    <scope>NUCLEOTIDE SEQUENCE</scope>
    <source>
        <strain evidence="2">C.B.Clarke</strain>
        <tissue evidence="2">Leaf</tissue>
    </source>
</reference>
<dbReference type="EMBL" id="SWLB01000007">
    <property type="protein sequence ID" value="KAF3336460.1"/>
    <property type="molecule type" value="Genomic_DNA"/>
</dbReference>
<feature type="compositionally biased region" description="Pro residues" evidence="1">
    <location>
        <begin position="430"/>
        <end position="455"/>
    </location>
</feature>
<name>A0A833R0U3_9POAL</name>
<feature type="compositionally biased region" description="Low complexity" evidence="1">
    <location>
        <begin position="412"/>
        <end position="423"/>
    </location>
</feature>
<comment type="caution">
    <text evidence="2">The sequence shown here is derived from an EMBL/GenBank/DDBJ whole genome shotgun (WGS) entry which is preliminary data.</text>
</comment>
<feature type="region of interest" description="Disordered" evidence="1">
    <location>
        <begin position="375"/>
        <end position="573"/>
    </location>
</feature>